<comment type="caution">
    <text evidence="1">The sequence shown here is derived from an EMBL/GenBank/DDBJ whole genome shotgun (WGS) entry which is preliminary data.</text>
</comment>
<evidence type="ECO:0000313" key="2">
    <source>
        <dbReference type="Proteomes" id="UP000324222"/>
    </source>
</evidence>
<dbReference type="AlphaFoldDB" id="A0A5B7D1G3"/>
<reference evidence="1 2" key="1">
    <citation type="submission" date="2019-05" db="EMBL/GenBank/DDBJ databases">
        <title>Another draft genome of Portunus trituberculatus and its Hox gene families provides insights of decapod evolution.</title>
        <authorList>
            <person name="Jeong J.-H."/>
            <person name="Song I."/>
            <person name="Kim S."/>
            <person name="Choi T."/>
            <person name="Kim D."/>
            <person name="Ryu S."/>
            <person name="Kim W."/>
        </authorList>
    </citation>
    <scope>NUCLEOTIDE SEQUENCE [LARGE SCALE GENOMIC DNA]</scope>
    <source>
        <tissue evidence="1">Muscle</tissue>
    </source>
</reference>
<gene>
    <name evidence="1" type="ORF">E2C01_007090</name>
</gene>
<accession>A0A5B7D1G3</accession>
<name>A0A5B7D1G3_PORTR</name>
<keyword evidence="2" id="KW-1185">Reference proteome</keyword>
<sequence length="117" mass="12535">MSGGLVKSNWRRASPRFSRLVRNCEGDTGGGGGGNTQSLTKQDVCEGCGDVLGSVETQVDGRVRNTSPIPHFFIQESFQHPPQLLHQESEGIGGKTLKRTKLTITVALESSHGEGTK</sequence>
<dbReference type="Proteomes" id="UP000324222">
    <property type="component" value="Unassembled WGS sequence"/>
</dbReference>
<organism evidence="1 2">
    <name type="scientific">Portunus trituberculatus</name>
    <name type="common">Swimming crab</name>
    <name type="synonym">Neptunus trituberculatus</name>
    <dbReference type="NCBI Taxonomy" id="210409"/>
    <lineage>
        <taxon>Eukaryota</taxon>
        <taxon>Metazoa</taxon>
        <taxon>Ecdysozoa</taxon>
        <taxon>Arthropoda</taxon>
        <taxon>Crustacea</taxon>
        <taxon>Multicrustacea</taxon>
        <taxon>Malacostraca</taxon>
        <taxon>Eumalacostraca</taxon>
        <taxon>Eucarida</taxon>
        <taxon>Decapoda</taxon>
        <taxon>Pleocyemata</taxon>
        <taxon>Brachyura</taxon>
        <taxon>Eubrachyura</taxon>
        <taxon>Portunoidea</taxon>
        <taxon>Portunidae</taxon>
        <taxon>Portuninae</taxon>
        <taxon>Portunus</taxon>
    </lineage>
</organism>
<evidence type="ECO:0000313" key="1">
    <source>
        <dbReference type="EMBL" id="MPC14326.1"/>
    </source>
</evidence>
<proteinExistence type="predicted"/>
<protein>
    <submittedName>
        <fullName evidence="1">Uncharacterized protein</fullName>
    </submittedName>
</protein>
<dbReference type="EMBL" id="VSRR010000344">
    <property type="protein sequence ID" value="MPC14326.1"/>
    <property type="molecule type" value="Genomic_DNA"/>
</dbReference>